<proteinExistence type="predicted"/>
<dbReference type="Proteomes" id="UP000248806">
    <property type="component" value="Unassembled WGS sequence"/>
</dbReference>
<accession>A0A326TYB0</accession>
<protein>
    <submittedName>
        <fullName evidence="1">Uncharacterized protein</fullName>
    </submittedName>
</protein>
<comment type="caution">
    <text evidence="1">The sequence shown here is derived from an EMBL/GenBank/DDBJ whole genome shotgun (WGS) entry which is preliminary data.</text>
</comment>
<gene>
    <name evidence="1" type="ORF">EI42_05605</name>
</gene>
<dbReference type="RefSeq" id="WP_111325848.1">
    <property type="nucleotide sequence ID" value="NZ_BIFX01000001.1"/>
</dbReference>
<name>A0A326TYB0_THEHA</name>
<evidence type="ECO:0000313" key="2">
    <source>
        <dbReference type="Proteomes" id="UP000248806"/>
    </source>
</evidence>
<keyword evidence="2" id="KW-1185">Reference proteome</keyword>
<dbReference type="OrthoDB" id="2404709at2"/>
<sequence>MADKPEQPPAVDPNYRPLTRTERRNLWLKSYGDHDISLQVWVKLVERENGEIPIMLQMHGVLIFGTLISTRAYVESHITSIRERLQQAPQAAELLEDLYSNLIPPEDQPEIGPAGLPILFEYLHLRDATIISAGSQLTVPYWRGKITAVDAFVLDVALPGE</sequence>
<evidence type="ECO:0000313" key="1">
    <source>
        <dbReference type="EMBL" id="PZW22203.1"/>
    </source>
</evidence>
<reference evidence="1 2" key="1">
    <citation type="submission" date="2018-06" db="EMBL/GenBank/DDBJ databases">
        <title>Genomic Encyclopedia of Archaeal and Bacterial Type Strains, Phase II (KMG-II): from individual species to whole genera.</title>
        <authorList>
            <person name="Goeker M."/>
        </authorList>
    </citation>
    <scope>NUCLEOTIDE SEQUENCE [LARGE SCALE GENOMIC DNA]</scope>
    <source>
        <strain evidence="1 2">ATCC BAA-1881</strain>
    </source>
</reference>
<organism evidence="1 2">
    <name type="scientific">Thermosporothrix hazakensis</name>
    <dbReference type="NCBI Taxonomy" id="644383"/>
    <lineage>
        <taxon>Bacteria</taxon>
        <taxon>Bacillati</taxon>
        <taxon>Chloroflexota</taxon>
        <taxon>Ktedonobacteria</taxon>
        <taxon>Ktedonobacterales</taxon>
        <taxon>Thermosporotrichaceae</taxon>
        <taxon>Thermosporothrix</taxon>
    </lineage>
</organism>
<dbReference type="EMBL" id="QKUF01000035">
    <property type="protein sequence ID" value="PZW22203.1"/>
    <property type="molecule type" value="Genomic_DNA"/>
</dbReference>
<dbReference type="AlphaFoldDB" id="A0A326TYB0"/>